<sequence>KMLNIKEKTLLKLNIVYSCHKNEIITLLWPPVSFDHELPNEQHTRIQNFLHLTPVAIKKHCEALKQFCTEWPSALDSEEKCMKHFPIQVQSKEFTVRIVKLSSLNLDDHASSVKSNTKTEAWESVLDAVLHTLLRLKNEGETEENLQKYKEAVKKLFNIRGTKISSL</sequence>
<evidence type="ECO:0000313" key="1">
    <source>
        <dbReference type="Ensembl" id="ENSCCRP00010017313.1"/>
    </source>
</evidence>
<dbReference type="Proteomes" id="UP000694427">
    <property type="component" value="Unplaced"/>
</dbReference>
<dbReference type="InterPro" id="IPR039848">
    <property type="entry name" value="Ribosomal_mS35_mt"/>
</dbReference>
<organism evidence="1 2">
    <name type="scientific">Cyprinus carpio</name>
    <name type="common">Common carp</name>
    <dbReference type="NCBI Taxonomy" id="7962"/>
    <lineage>
        <taxon>Eukaryota</taxon>
        <taxon>Metazoa</taxon>
        <taxon>Chordata</taxon>
        <taxon>Craniata</taxon>
        <taxon>Vertebrata</taxon>
        <taxon>Euteleostomi</taxon>
        <taxon>Actinopterygii</taxon>
        <taxon>Neopterygii</taxon>
        <taxon>Teleostei</taxon>
        <taxon>Ostariophysi</taxon>
        <taxon>Cypriniformes</taxon>
        <taxon>Cyprinidae</taxon>
        <taxon>Cyprininae</taxon>
        <taxon>Cyprinus</taxon>
    </lineage>
</organism>
<dbReference type="GO" id="GO:0003735">
    <property type="term" value="F:structural constituent of ribosome"/>
    <property type="evidence" value="ECO:0007669"/>
    <property type="project" value="InterPro"/>
</dbReference>
<reference evidence="1" key="1">
    <citation type="submission" date="2025-08" db="UniProtKB">
        <authorList>
            <consortium name="Ensembl"/>
        </authorList>
    </citation>
    <scope>IDENTIFICATION</scope>
</reference>
<dbReference type="GO" id="GO:0005763">
    <property type="term" value="C:mitochondrial small ribosomal subunit"/>
    <property type="evidence" value="ECO:0007669"/>
    <property type="project" value="TreeGrafter"/>
</dbReference>
<reference evidence="1" key="2">
    <citation type="submission" date="2025-09" db="UniProtKB">
        <authorList>
            <consortium name="Ensembl"/>
        </authorList>
    </citation>
    <scope>IDENTIFICATION</scope>
</reference>
<name>A0A8C1IGP3_CYPCA</name>
<accession>A0A8C1IGP3</accession>
<keyword evidence="2" id="KW-1185">Reference proteome</keyword>
<dbReference type="PANTHER" id="PTHR13490">
    <property type="entry name" value="MITOCHONDRIAL 28S RIBOSOMAL PROTEIN S28"/>
    <property type="match status" value="1"/>
</dbReference>
<dbReference type="PANTHER" id="PTHR13490:SF0">
    <property type="entry name" value="SMALL RIBOSOMAL SUBUNIT PROTEIN MS35"/>
    <property type="match status" value="1"/>
</dbReference>
<dbReference type="GO" id="GO:0032543">
    <property type="term" value="P:mitochondrial translation"/>
    <property type="evidence" value="ECO:0007669"/>
    <property type="project" value="InterPro"/>
</dbReference>
<proteinExistence type="predicted"/>
<protein>
    <submittedName>
        <fullName evidence="1">Uncharacterized protein</fullName>
    </submittedName>
</protein>
<dbReference type="Ensembl" id="ENSCCRT00010018876.1">
    <property type="protein sequence ID" value="ENSCCRP00010017313.1"/>
    <property type="gene ID" value="ENSCCRG00010007405.1"/>
</dbReference>
<dbReference type="AlphaFoldDB" id="A0A8C1IGP3"/>
<evidence type="ECO:0000313" key="2">
    <source>
        <dbReference type="Proteomes" id="UP000694427"/>
    </source>
</evidence>